<evidence type="ECO:0000256" key="2">
    <source>
        <dbReference type="ARBA" id="ARBA00022741"/>
    </source>
</evidence>
<feature type="transmembrane region" description="Helical" evidence="7">
    <location>
        <begin position="61"/>
        <end position="82"/>
    </location>
</feature>
<name>A0A5B9QEI7_9BACT</name>
<accession>A0A5B9QEI7</accession>
<protein>
    <submittedName>
        <fullName evidence="9">Tyrosine-protein kinase etk</fullName>
        <ecNumber evidence="9">2.7.10.-</ecNumber>
    </submittedName>
</protein>
<dbReference type="InterPro" id="IPR025669">
    <property type="entry name" value="AAA_dom"/>
</dbReference>
<organism evidence="9 10">
    <name type="scientific">Bythopirellula goksoeyrii</name>
    <dbReference type="NCBI Taxonomy" id="1400387"/>
    <lineage>
        <taxon>Bacteria</taxon>
        <taxon>Pseudomonadati</taxon>
        <taxon>Planctomycetota</taxon>
        <taxon>Planctomycetia</taxon>
        <taxon>Pirellulales</taxon>
        <taxon>Lacipirellulaceae</taxon>
        <taxon>Bythopirellula</taxon>
    </lineage>
</organism>
<keyword evidence="2" id="KW-0547">Nucleotide-binding</keyword>
<keyword evidence="7" id="KW-0472">Membrane</keyword>
<evidence type="ECO:0000256" key="1">
    <source>
        <dbReference type="ARBA" id="ARBA00022679"/>
    </source>
</evidence>
<dbReference type="GO" id="GO:0005524">
    <property type="term" value="F:ATP binding"/>
    <property type="evidence" value="ECO:0007669"/>
    <property type="project" value="UniProtKB-KW"/>
</dbReference>
<dbReference type="CDD" id="cd05387">
    <property type="entry name" value="BY-kinase"/>
    <property type="match status" value="1"/>
</dbReference>
<reference evidence="9 10" key="1">
    <citation type="submission" date="2019-08" db="EMBL/GenBank/DDBJ databases">
        <title>Deep-cultivation of Planctomycetes and their phenomic and genomic characterization uncovers novel biology.</title>
        <authorList>
            <person name="Wiegand S."/>
            <person name="Jogler M."/>
            <person name="Boedeker C."/>
            <person name="Pinto D."/>
            <person name="Vollmers J."/>
            <person name="Rivas-Marin E."/>
            <person name="Kohn T."/>
            <person name="Peeters S.H."/>
            <person name="Heuer A."/>
            <person name="Rast P."/>
            <person name="Oberbeckmann S."/>
            <person name="Bunk B."/>
            <person name="Jeske O."/>
            <person name="Meyerdierks A."/>
            <person name="Storesund J.E."/>
            <person name="Kallscheuer N."/>
            <person name="Luecker S."/>
            <person name="Lage O.M."/>
            <person name="Pohl T."/>
            <person name="Merkel B.J."/>
            <person name="Hornburger P."/>
            <person name="Mueller R.-W."/>
            <person name="Bruemmer F."/>
            <person name="Labrenz M."/>
            <person name="Spormann A.M."/>
            <person name="Op den Camp H."/>
            <person name="Overmann J."/>
            <person name="Amann R."/>
            <person name="Jetten M.S.M."/>
            <person name="Mascher T."/>
            <person name="Medema M.H."/>
            <person name="Devos D.P."/>
            <person name="Kaster A.-K."/>
            <person name="Ovreas L."/>
            <person name="Rohde M."/>
            <person name="Galperin M.Y."/>
            <person name="Jogler C."/>
        </authorList>
    </citation>
    <scope>NUCLEOTIDE SEQUENCE [LARGE SCALE GENOMIC DNA]</scope>
    <source>
        <strain evidence="9 10">Pr1d</strain>
    </source>
</reference>
<dbReference type="OrthoDB" id="236626at2"/>
<dbReference type="GO" id="GO:0004713">
    <property type="term" value="F:protein tyrosine kinase activity"/>
    <property type="evidence" value="ECO:0007669"/>
    <property type="project" value="UniProtKB-KW"/>
</dbReference>
<sequence>MNNSPNPPEHESTGSGLPARIPVAHALRRPMPAAARQNSTPNEQGITPAFVWRVFTGWWKWVVPLGLILAAGAGAIVLMFYVPKYEASALVKIEAETPFIAFQQGALNKDSERYVQTQIELLRGPVVLTPVLGRPEIASIPEIKRSPDPLKYLQKQLTVRQIGKSELYEVSFVSPSSQDAASVANVVVAEYLALQNREERQRSQMVIEVLEKERLERGTKVDQLRKRVVELAKDLTGKDPFGQGVVTDAVAFSPAGSLYQSLTETDVEFEVLKAELQAINNSPMLGEDRAVASGLLELEISNRADVRRLEERGDFIHQQMAEIKSQPRLKKDVTWEEDPQYIQLQEQAKNVEAELKELKELVKRELIALRREERKAEQEALVGAKQQELGLLSKKREMLSAKLAEQMNELKSGGAQSAELEFAKAELEREESVFELIAARKLALQTEQRAPTRVTLMQSASPPHIAIEPIPYKYLLLASLVSLVTPLGLAIAYEFLAKRISTPEQLTNESSLPLLGEVAQFPRQRVATTQAQIAAPQQRQMFVYTESIDSLRTQLMLTEQVGQPGVDKIIAICSAASGEGKSSLAAALTLSIAKASKKPTLLIDADLRSPDVSSFLEVPSQPGIVELLGGEVALEKAIHRVGKTQAYVLPAGVLKGNPHHLIDQAKIEKLLDKLRGSFDTILIDTPPVLSASDSLIYAKAADLVLFSSLADISRAKQVRCAVERLQTTGANLAGVVLSGVSVNRYVYHYGSYGQHE</sequence>
<keyword evidence="5" id="KW-0829">Tyrosine-protein kinase</keyword>
<dbReference type="KEGG" id="bgok:Pr1d_33590"/>
<dbReference type="NCBIfam" id="TIGR01007">
    <property type="entry name" value="eps_fam"/>
    <property type="match status" value="1"/>
</dbReference>
<keyword evidence="10" id="KW-1185">Reference proteome</keyword>
<evidence type="ECO:0000256" key="5">
    <source>
        <dbReference type="ARBA" id="ARBA00023137"/>
    </source>
</evidence>
<dbReference type="Gene3D" id="3.40.50.300">
    <property type="entry name" value="P-loop containing nucleotide triphosphate hydrolases"/>
    <property type="match status" value="1"/>
</dbReference>
<dbReference type="EC" id="2.7.10.-" evidence="9"/>
<keyword evidence="4" id="KW-0067">ATP-binding</keyword>
<proteinExistence type="predicted"/>
<dbReference type="InterPro" id="IPR005702">
    <property type="entry name" value="Wzc-like_C"/>
</dbReference>
<evidence type="ECO:0000256" key="7">
    <source>
        <dbReference type="SAM" id="Phobius"/>
    </source>
</evidence>
<keyword evidence="1 9" id="KW-0808">Transferase</keyword>
<keyword evidence="6" id="KW-0175">Coiled coil</keyword>
<evidence type="ECO:0000313" key="9">
    <source>
        <dbReference type="EMBL" id="QEG36050.1"/>
    </source>
</evidence>
<keyword evidence="7" id="KW-1133">Transmembrane helix</keyword>
<evidence type="ECO:0000256" key="3">
    <source>
        <dbReference type="ARBA" id="ARBA00022777"/>
    </source>
</evidence>
<dbReference type="RefSeq" id="WP_148074467.1">
    <property type="nucleotide sequence ID" value="NZ_CP042913.1"/>
</dbReference>
<dbReference type="InterPro" id="IPR050445">
    <property type="entry name" value="Bact_polysacc_biosynth/exp"/>
</dbReference>
<gene>
    <name evidence="9" type="primary">etk_2</name>
    <name evidence="9" type="ORF">Pr1d_33590</name>
</gene>
<evidence type="ECO:0000256" key="6">
    <source>
        <dbReference type="SAM" id="Coils"/>
    </source>
</evidence>
<dbReference type="SUPFAM" id="SSF52540">
    <property type="entry name" value="P-loop containing nucleoside triphosphate hydrolases"/>
    <property type="match status" value="1"/>
</dbReference>
<dbReference type="PANTHER" id="PTHR32309">
    <property type="entry name" value="TYROSINE-PROTEIN KINASE"/>
    <property type="match status" value="1"/>
</dbReference>
<evidence type="ECO:0000256" key="4">
    <source>
        <dbReference type="ARBA" id="ARBA00022840"/>
    </source>
</evidence>
<dbReference type="AlphaFoldDB" id="A0A5B9QEI7"/>
<keyword evidence="7" id="KW-0812">Transmembrane</keyword>
<dbReference type="InterPro" id="IPR027417">
    <property type="entry name" value="P-loop_NTPase"/>
</dbReference>
<dbReference type="EMBL" id="CP042913">
    <property type="protein sequence ID" value="QEG36050.1"/>
    <property type="molecule type" value="Genomic_DNA"/>
</dbReference>
<evidence type="ECO:0000313" key="10">
    <source>
        <dbReference type="Proteomes" id="UP000323917"/>
    </source>
</evidence>
<evidence type="ECO:0000259" key="8">
    <source>
        <dbReference type="Pfam" id="PF13614"/>
    </source>
</evidence>
<dbReference type="Proteomes" id="UP000323917">
    <property type="component" value="Chromosome"/>
</dbReference>
<dbReference type="PANTHER" id="PTHR32309:SF31">
    <property type="entry name" value="CAPSULAR EXOPOLYSACCHARIDE FAMILY"/>
    <property type="match status" value="1"/>
</dbReference>
<keyword evidence="3 9" id="KW-0418">Kinase</keyword>
<dbReference type="Pfam" id="PF13614">
    <property type="entry name" value="AAA_31"/>
    <property type="match status" value="1"/>
</dbReference>
<feature type="coiled-coil region" evidence="6">
    <location>
        <begin position="341"/>
        <end position="379"/>
    </location>
</feature>
<feature type="domain" description="AAA" evidence="8">
    <location>
        <begin position="568"/>
        <end position="704"/>
    </location>
</feature>